<reference evidence="3" key="1">
    <citation type="journal article" date="2023" name="IScience">
        <title>Live-bearing cockroach genome reveals convergent evolutionary mechanisms linked to viviparity in insects and beyond.</title>
        <authorList>
            <person name="Fouks B."/>
            <person name="Harrison M.C."/>
            <person name="Mikhailova A.A."/>
            <person name="Marchal E."/>
            <person name="English S."/>
            <person name="Carruthers M."/>
            <person name="Jennings E.C."/>
            <person name="Chiamaka E.L."/>
            <person name="Frigard R.A."/>
            <person name="Pippel M."/>
            <person name="Attardo G.M."/>
            <person name="Benoit J.B."/>
            <person name="Bornberg-Bauer E."/>
            <person name="Tobe S.S."/>
        </authorList>
    </citation>
    <scope>NUCLEOTIDE SEQUENCE</scope>
    <source>
        <strain evidence="3">Stay&amp;Tobe</strain>
    </source>
</reference>
<gene>
    <name evidence="3" type="ORF">L9F63_011931</name>
</gene>
<reference evidence="3" key="2">
    <citation type="submission" date="2023-05" db="EMBL/GenBank/DDBJ databases">
        <authorList>
            <person name="Fouks B."/>
        </authorList>
    </citation>
    <scope>NUCLEOTIDE SEQUENCE</scope>
    <source>
        <strain evidence="3">Stay&amp;Tobe</strain>
        <tissue evidence="3">Testes</tissue>
    </source>
</reference>
<feature type="coiled-coil region" evidence="1">
    <location>
        <begin position="241"/>
        <end position="268"/>
    </location>
</feature>
<evidence type="ECO:0000313" key="3">
    <source>
        <dbReference type="EMBL" id="KAJ9597209.1"/>
    </source>
</evidence>
<evidence type="ECO:0000256" key="2">
    <source>
        <dbReference type="SAM" id="MobiDB-lite"/>
    </source>
</evidence>
<feature type="non-terminal residue" evidence="3">
    <location>
        <position position="1"/>
    </location>
</feature>
<keyword evidence="4" id="KW-1185">Reference proteome</keyword>
<feature type="region of interest" description="Disordered" evidence="2">
    <location>
        <begin position="278"/>
        <end position="308"/>
    </location>
</feature>
<comment type="caution">
    <text evidence="3">The sequence shown here is derived from an EMBL/GenBank/DDBJ whole genome shotgun (WGS) entry which is preliminary data.</text>
</comment>
<name>A0AAD8EPF0_DIPPU</name>
<protein>
    <submittedName>
        <fullName evidence="3">Uncharacterized protein</fullName>
    </submittedName>
</protein>
<accession>A0AAD8EPF0</accession>
<feature type="compositionally biased region" description="Basic and acidic residues" evidence="2">
    <location>
        <begin position="299"/>
        <end position="308"/>
    </location>
</feature>
<evidence type="ECO:0000256" key="1">
    <source>
        <dbReference type="SAM" id="Coils"/>
    </source>
</evidence>
<evidence type="ECO:0000313" key="4">
    <source>
        <dbReference type="Proteomes" id="UP001233999"/>
    </source>
</evidence>
<dbReference type="Proteomes" id="UP001233999">
    <property type="component" value="Unassembled WGS sequence"/>
</dbReference>
<dbReference type="EMBL" id="JASPKZ010001623">
    <property type="protein sequence ID" value="KAJ9597209.1"/>
    <property type="molecule type" value="Genomic_DNA"/>
</dbReference>
<keyword evidence="1" id="KW-0175">Coiled coil</keyword>
<dbReference type="AlphaFoldDB" id="A0AAD8EPF0"/>
<proteinExistence type="predicted"/>
<organism evidence="3 4">
    <name type="scientific">Diploptera punctata</name>
    <name type="common">Pacific beetle cockroach</name>
    <dbReference type="NCBI Taxonomy" id="6984"/>
    <lineage>
        <taxon>Eukaryota</taxon>
        <taxon>Metazoa</taxon>
        <taxon>Ecdysozoa</taxon>
        <taxon>Arthropoda</taxon>
        <taxon>Hexapoda</taxon>
        <taxon>Insecta</taxon>
        <taxon>Pterygota</taxon>
        <taxon>Neoptera</taxon>
        <taxon>Polyneoptera</taxon>
        <taxon>Dictyoptera</taxon>
        <taxon>Blattodea</taxon>
        <taxon>Blaberoidea</taxon>
        <taxon>Blaberidae</taxon>
        <taxon>Diplopterinae</taxon>
        <taxon>Diploptera</taxon>
    </lineage>
</organism>
<feature type="compositionally biased region" description="Polar residues" evidence="2">
    <location>
        <begin position="284"/>
        <end position="293"/>
    </location>
</feature>
<sequence length="308" mass="35368">AVFKMSSRSVLGRPRRTKVYDCNFTAGERYYKPVVDSLDRKGGASSSPDRGGISSLRSNLLAEAEAEPVSFRRRTPRIDDDYEIDEPRRKANSALMDEYDSIFENRHRSVRSERSPNRSIRTLEDEADKEISSYLKRMQEKRVARKTYEDEFEAAVTPRDSKRRHPIDFQEKLLDTIGLKNADVERATNAIENDSFFKKRTLKITTEEDEEAPSFTKWTALKSRAQEDGESEDFGSAAARARRTRNRIKDLDAEMEELTNKTAAREKRVAQLRAFLKDTEDNGAESSMQSSRVVQKATVRSEKKTVTF</sequence>